<keyword evidence="2" id="KW-1185">Reference proteome</keyword>
<dbReference type="RefSeq" id="WP_194700266.1">
    <property type="nucleotide sequence ID" value="NZ_JADKNH010000001.1"/>
</dbReference>
<evidence type="ECO:0000313" key="1">
    <source>
        <dbReference type="EMBL" id="MBF4692042.1"/>
    </source>
</evidence>
<proteinExistence type="predicted"/>
<gene>
    <name evidence="1" type="ORF">ISU02_02880</name>
</gene>
<sequence length="250" mass="29213">MSINHHVDLVIKFIDSFTDKPLLHAYDRYYLNGLPIKPTKKMLPYVIFTNIFNNPHYSRQDDPENPQMIWQHPYYEPIILNVAPDEEQFIRAIPNENYPFPNELTAVKGIATNSTLIEIIHTCSRNQFILKSNIVANKYVEIAQSYDSELSERKFMFSEAYHDQIVTLKHDSIGIYSVPDFTFPYTEVCEIYEIVEAIPRSDGRFIIPLKNFKSTNQEGIELKMIIHTHLKQKSTLIRIKKDVINDVGKF</sequence>
<accession>A0ABR9ZNK7</accession>
<reference evidence="1 2" key="1">
    <citation type="submission" date="2020-11" db="EMBL/GenBank/DDBJ databases">
        <title>Fusibacter basophilias sp. nov.</title>
        <authorList>
            <person name="Qiu D."/>
        </authorList>
    </citation>
    <scope>NUCLEOTIDE SEQUENCE [LARGE SCALE GENOMIC DNA]</scope>
    <source>
        <strain evidence="1 2">Q10-2</strain>
    </source>
</reference>
<protein>
    <submittedName>
        <fullName evidence="1">Uncharacterized protein</fullName>
    </submittedName>
</protein>
<evidence type="ECO:0000313" key="2">
    <source>
        <dbReference type="Proteomes" id="UP000614200"/>
    </source>
</evidence>
<comment type="caution">
    <text evidence="1">The sequence shown here is derived from an EMBL/GenBank/DDBJ whole genome shotgun (WGS) entry which is preliminary data.</text>
</comment>
<dbReference type="Proteomes" id="UP000614200">
    <property type="component" value="Unassembled WGS sequence"/>
</dbReference>
<organism evidence="1 2">
    <name type="scientific">Fusibacter ferrireducens</name>
    <dbReference type="NCBI Taxonomy" id="2785058"/>
    <lineage>
        <taxon>Bacteria</taxon>
        <taxon>Bacillati</taxon>
        <taxon>Bacillota</taxon>
        <taxon>Clostridia</taxon>
        <taxon>Eubacteriales</taxon>
        <taxon>Eubacteriales Family XII. Incertae Sedis</taxon>
        <taxon>Fusibacter</taxon>
    </lineage>
</organism>
<name>A0ABR9ZNK7_9FIRM</name>
<dbReference type="EMBL" id="JADKNH010000001">
    <property type="protein sequence ID" value="MBF4692042.1"/>
    <property type="molecule type" value="Genomic_DNA"/>
</dbReference>